<dbReference type="AlphaFoldDB" id="A0A9N9CAB0"/>
<proteinExistence type="predicted"/>
<comment type="caution">
    <text evidence="1">The sequence shown here is derived from an EMBL/GenBank/DDBJ whole genome shotgun (WGS) entry which is preliminary data.</text>
</comment>
<name>A0A9N9CAB0_9GLOM</name>
<evidence type="ECO:0000313" key="2">
    <source>
        <dbReference type="Proteomes" id="UP000789405"/>
    </source>
</evidence>
<keyword evidence="2" id="KW-1185">Reference proteome</keyword>
<dbReference type="EMBL" id="CAJVPY010003610">
    <property type="protein sequence ID" value="CAG8596317.1"/>
    <property type="molecule type" value="Genomic_DNA"/>
</dbReference>
<dbReference type="Proteomes" id="UP000789405">
    <property type="component" value="Unassembled WGS sequence"/>
</dbReference>
<accession>A0A9N9CAB0</accession>
<reference evidence="1" key="1">
    <citation type="submission" date="2021-06" db="EMBL/GenBank/DDBJ databases">
        <authorList>
            <person name="Kallberg Y."/>
            <person name="Tangrot J."/>
            <person name="Rosling A."/>
        </authorList>
    </citation>
    <scope>NUCLEOTIDE SEQUENCE</scope>
    <source>
        <strain evidence="1">MA453B</strain>
    </source>
</reference>
<gene>
    <name evidence="1" type="ORF">DERYTH_LOCUS7411</name>
</gene>
<sequence>MALGNANTNYKDIEVLEEQLLQLQRSYIDLTQKYAKISAELVLQQDNFDDIKRLVKKPQVQESSPARKEAQRSKRRCISEFFQC</sequence>
<protein>
    <submittedName>
        <fullName evidence="1">18212_t:CDS:1</fullName>
    </submittedName>
</protein>
<evidence type="ECO:0000313" key="1">
    <source>
        <dbReference type="EMBL" id="CAG8596317.1"/>
    </source>
</evidence>
<organism evidence="1 2">
    <name type="scientific">Dentiscutata erythropus</name>
    <dbReference type="NCBI Taxonomy" id="1348616"/>
    <lineage>
        <taxon>Eukaryota</taxon>
        <taxon>Fungi</taxon>
        <taxon>Fungi incertae sedis</taxon>
        <taxon>Mucoromycota</taxon>
        <taxon>Glomeromycotina</taxon>
        <taxon>Glomeromycetes</taxon>
        <taxon>Diversisporales</taxon>
        <taxon>Gigasporaceae</taxon>
        <taxon>Dentiscutata</taxon>
    </lineage>
</organism>